<proteinExistence type="predicted"/>
<dbReference type="EMBL" id="WIXE01000615">
    <property type="protein sequence ID" value="KAK5986446.1"/>
    <property type="molecule type" value="Genomic_DNA"/>
</dbReference>
<evidence type="ECO:0000313" key="2">
    <source>
        <dbReference type="Proteomes" id="UP001331761"/>
    </source>
</evidence>
<evidence type="ECO:0000313" key="1">
    <source>
        <dbReference type="EMBL" id="KAK5986446.1"/>
    </source>
</evidence>
<keyword evidence="2" id="KW-1185">Reference proteome</keyword>
<protein>
    <submittedName>
        <fullName evidence="1">Uncharacterized protein</fullName>
    </submittedName>
</protein>
<reference evidence="1 2" key="1">
    <citation type="submission" date="2019-10" db="EMBL/GenBank/DDBJ databases">
        <title>Assembly and Annotation for the nematode Trichostrongylus colubriformis.</title>
        <authorList>
            <person name="Martin J."/>
        </authorList>
    </citation>
    <scope>NUCLEOTIDE SEQUENCE [LARGE SCALE GENOMIC DNA]</scope>
    <source>
        <strain evidence="1">G859</strain>
        <tissue evidence="1">Whole worm</tissue>
    </source>
</reference>
<dbReference type="AlphaFoldDB" id="A0AAN8IUI4"/>
<organism evidence="1 2">
    <name type="scientific">Trichostrongylus colubriformis</name>
    <name type="common">Black scour worm</name>
    <dbReference type="NCBI Taxonomy" id="6319"/>
    <lineage>
        <taxon>Eukaryota</taxon>
        <taxon>Metazoa</taxon>
        <taxon>Ecdysozoa</taxon>
        <taxon>Nematoda</taxon>
        <taxon>Chromadorea</taxon>
        <taxon>Rhabditida</taxon>
        <taxon>Rhabditina</taxon>
        <taxon>Rhabditomorpha</taxon>
        <taxon>Strongyloidea</taxon>
        <taxon>Trichostrongylidae</taxon>
        <taxon>Trichostrongylus</taxon>
    </lineage>
</organism>
<dbReference type="Proteomes" id="UP001331761">
    <property type="component" value="Unassembled WGS sequence"/>
</dbReference>
<gene>
    <name evidence="1" type="ORF">GCK32_012975</name>
</gene>
<accession>A0AAN8IUI4</accession>
<comment type="caution">
    <text evidence="1">The sequence shown here is derived from an EMBL/GenBank/DDBJ whole genome shotgun (WGS) entry which is preliminary data.</text>
</comment>
<sequence>MSCLNLTTAKQRITRLLNDLSHIISECSQYSEGWEFPKNPKELYIFIRTQRNIVNSTVEKLEMKLEKVTAIYGETMTRISEVTTDSDELAKNLQAYWEERNGESILEEARAMIQDLEMRVTELATQDMHIAYADEFDAHLRQRDMPQSDSDPVVARAEVVVGTEPAKRRKNRMGQPTLYEKEEEAPTNCRKIVRNRKTVPLLQSLVLGLTGIRQGRRHHRMQGSGSHQRLNVLQHLWLEVRCASQLTWWLILFLQLKYQTLRRIRKR</sequence>
<name>A0AAN8IUI4_TRICO</name>